<dbReference type="SUPFAM" id="SSF69572">
    <property type="entry name" value="Activating enzymes of the ubiquitin-like proteins"/>
    <property type="match status" value="1"/>
</dbReference>
<evidence type="ECO:0000256" key="1">
    <source>
        <dbReference type="SAM" id="MobiDB-lite"/>
    </source>
</evidence>
<dbReference type="InterPro" id="IPR035985">
    <property type="entry name" value="Ubiquitin-activating_enz"/>
</dbReference>
<name>A0A4Y9QZ59_9MICO</name>
<comment type="caution">
    <text evidence="3">The sequence shown here is derived from an EMBL/GenBank/DDBJ whole genome shotgun (WGS) entry which is preliminary data.</text>
</comment>
<dbReference type="InterPro" id="IPR001763">
    <property type="entry name" value="Rhodanese-like_dom"/>
</dbReference>
<dbReference type="CDD" id="cd00757">
    <property type="entry name" value="ThiF_MoeB_HesA_family"/>
    <property type="match status" value="1"/>
</dbReference>
<dbReference type="InterPro" id="IPR000594">
    <property type="entry name" value="ThiF_NAD_FAD-bd"/>
</dbReference>
<dbReference type="Pfam" id="PF00581">
    <property type="entry name" value="Rhodanese"/>
    <property type="match status" value="1"/>
</dbReference>
<dbReference type="GO" id="GO:0008146">
    <property type="term" value="F:sulfotransferase activity"/>
    <property type="evidence" value="ECO:0007669"/>
    <property type="project" value="TreeGrafter"/>
</dbReference>
<dbReference type="Pfam" id="PF00899">
    <property type="entry name" value="ThiF"/>
    <property type="match status" value="1"/>
</dbReference>
<reference evidence="3 4" key="1">
    <citation type="journal article" date="2018" name="J. Microbiol.">
        <title>Leifsonia flava sp. nov., a novel actinobacterium isolated from the rhizosphere of Aquilegia viridiflora.</title>
        <authorList>
            <person name="Cai Y."/>
            <person name="Tao W.Z."/>
            <person name="Ma Y.J."/>
            <person name="Cheng J."/>
            <person name="Zhang M.Y."/>
            <person name="Zhang Y.X."/>
        </authorList>
    </citation>
    <scope>NUCLEOTIDE SEQUENCE [LARGE SCALE GENOMIC DNA]</scope>
    <source>
        <strain evidence="3 4">SYP-B2174</strain>
    </source>
</reference>
<dbReference type="PROSITE" id="PS50206">
    <property type="entry name" value="RHODANESE_3"/>
    <property type="match status" value="1"/>
</dbReference>
<evidence type="ECO:0000259" key="2">
    <source>
        <dbReference type="PROSITE" id="PS50206"/>
    </source>
</evidence>
<dbReference type="Proteomes" id="UP000298127">
    <property type="component" value="Unassembled WGS sequence"/>
</dbReference>
<dbReference type="PANTHER" id="PTHR10953:SF102">
    <property type="entry name" value="ADENYLYLTRANSFERASE AND SULFURTRANSFERASE MOCS3"/>
    <property type="match status" value="1"/>
</dbReference>
<organism evidence="3 4">
    <name type="scientific">Orlajensenia leifsoniae</name>
    <dbReference type="NCBI Taxonomy" id="2561933"/>
    <lineage>
        <taxon>Bacteria</taxon>
        <taxon>Bacillati</taxon>
        <taxon>Actinomycetota</taxon>
        <taxon>Actinomycetes</taxon>
        <taxon>Micrococcales</taxon>
        <taxon>Microbacteriaceae</taxon>
        <taxon>Orlajensenia</taxon>
    </lineage>
</organism>
<feature type="region of interest" description="Disordered" evidence="1">
    <location>
        <begin position="1"/>
        <end position="66"/>
    </location>
</feature>
<dbReference type="InterPro" id="IPR036873">
    <property type="entry name" value="Rhodanese-like_dom_sf"/>
</dbReference>
<dbReference type="GO" id="GO:0004792">
    <property type="term" value="F:thiosulfate-cyanide sulfurtransferase activity"/>
    <property type="evidence" value="ECO:0007669"/>
    <property type="project" value="TreeGrafter"/>
</dbReference>
<gene>
    <name evidence="3" type="ORF">E4M00_12395</name>
</gene>
<proteinExistence type="predicted"/>
<sequence>MPSPGLRPRRSSCRRGSSARRSGRARDARWGSWQQRRARALRPRTSSGPQRAGEWASASGVSGRRPDACYSPCQNRRMAPSVDPSSRRFARQHVLAGFGLAGQRSLADAHVLVIGAGGLGSAVIPALAAVGLGTLSLVDPDTVDETNLPRQTSHGVADVGRLKVDSAADAAARLAPELQVIRHPVLFSTENATALLDGVDLVIDGSDSIDARYAANDAAAALGIPLVWGSAVGYGAQVGVAWDAHGIDYRDLFPEQPSDDGDSCELTGVLPMVCGVAGALMAAEAVKLLTGIGEPLLGRVAVYDALTGRTREVPYARDPARGAMDVAVGVDSAASGASEPDSEPGSKPSRPRTYSAPELAVALDGANPPALLDVREDWEAAIAELPGSTRIPFGELGARIGELDPSAPVVVYCHLGVRSAHALVFLEQSGFSQASHLAGGIEGWAASVDPGMKRY</sequence>
<dbReference type="GO" id="GO:0008641">
    <property type="term" value="F:ubiquitin-like modifier activating enzyme activity"/>
    <property type="evidence" value="ECO:0007669"/>
    <property type="project" value="InterPro"/>
</dbReference>
<feature type="compositionally biased region" description="Basic residues" evidence="1">
    <location>
        <begin position="7"/>
        <end position="23"/>
    </location>
</feature>
<dbReference type="InterPro" id="IPR045886">
    <property type="entry name" value="ThiF/MoeB/HesA"/>
</dbReference>
<dbReference type="SMART" id="SM00450">
    <property type="entry name" value="RHOD"/>
    <property type="match status" value="1"/>
</dbReference>
<protein>
    <recommendedName>
        <fullName evidence="2">Rhodanese domain-containing protein</fullName>
    </recommendedName>
</protein>
<dbReference type="Gene3D" id="3.40.50.720">
    <property type="entry name" value="NAD(P)-binding Rossmann-like Domain"/>
    <property type="match status" value="1"/>
</dbReference>
<dbReference type="Gene3D" id="3.40.250.10">
    <property type="entry name" value="Rhodanese-like domain"/>
    <property type="match status" value="1"/>
</dbReference>
<evidence type="ECO:0000313" key="3">
    <source>
        <dbReference type="EMBL" id="TFV96862.1"/>
    </source>
</evidence>
<dbReference type="GO" id="GO:0016779">
    <property type="term" value="F:nucleotidyltransferase activity"/>
    <property type="evidence" value="ECO:0007669"/>
    <property type="project" value="TreeGrafter"/>
</dbReference>
<dbReference type="GO" id="GO:0005829">
    <property type="term" value="C:cytosol"/>
    <property type="evidence" value="ECO:0007669"/>
    <property type="project" value="TreeGrafter"/>
</dbReference>
<feature type="domain" description="Rhodanese" evidence="2">
    <location>
        <begin position="365"/>
        <end position="453"/>
    </location>
</feature>
<evidence type="ECO:0000313" key="4">
    <source>
        <dbReference type="Proteomes" id="UP000298127"/>
    </source>
</evidence>
<feature type="region of interest" description="Disordered" evidence="1">
    <location>
        <begin position="331"/>
        <end position="354"/>
    </location>
</feature>
<dbReference type="AlphaFoldDB" id="A0A4Y9QZ59"/>
<dbReference type="PANTHER" id="PTHR10953">
    <property type="entry name" value="UBIQUITIN-ACTIVATING ENZYME E1"/>
    <property type="match status" value="1"/>
</dbReference>
<accession>A0A4Y9QZ59</accession>
<dbReference type="EMBL" id="SPQZ01000004">
    <property type="protein sequence ID" value="TFV96862.1"/>
    <property type="molecule type" value="Genomic_DNA"/>
</dbReference>
<keyword evidence="4" id="KW-1185">Reference proteome</keyword>